<dbReference type="AlphaFoldDB" id="A0ABD2JMI8"/>
<comment type="caution">
    <text evidence="2">The sequence shown here is derived from an EMBL/GenBank/DDBJ whole genome shotgun (WGS) entry which is preliminary data.</text>
</comment>
<evidence type="ECO:0000313" key="3">
    <source>
        <dbReference type="Proteomes" id="UP001620626"/>
    </source>
</evidence>
<feature type="region of interest" description="Disordered" evidence="1">
    <location>
        <begin position="21"/>
        <end position="41"/>
    </location>
</feature>
<accession>A0ABD2JMI8</accession>
<proteinExistence type="predicted"/>
<evidence type="ECO:0000256" key="1">
    <source>
        <dbReference type="SAM" id="MobiDB-lite"/>
    </source>
</evidence>
<dbReference type="EMBL" id="JBICBT010000941">
    <property type="protein sequence ID" value="KAL3091704.1"/>
    <property type="molecule type" value="Genomic_DNA"/>
</dbReference>
<organism evidence="2 3">
    <name type="scientific">Heterodera trifolii</name>
    <dbReference type="NCBI Taxonomy" id="157864"/>
    <lineage>
        <taxon>Eukaryota</taxon>
        <taxon>Metazoa</taxon>
        <taxon>Ecdysozoa</taxon>
        <taxon>Nematoda</taxon>
        <taxon>Chromadorea</taxon>
        <taxon>Rhabditida</taxon>
        <taxon>Tylenchina</taxon>
        <taxon>Tylenchomorpha</taxon>
        <taxon>Tylenchoidea</taxon>
        <taxon>Heteroderidae</taxon>
        <taxon>Heteroderinae</taxon>
        <taxon>Heterodera</taxon>
    </lineage>
</organism>
<name>A0ABD2JMI8_9BILA</name>
<feature type="compositionally biased region" description="Basic and acidic residues" evidence="1">
    <location>
        <begin position="23"/>
        <end position="35"/>
    </location>
</feature>
<evidence type="ECO:0000313" key="2">
    <source>
        <dbReference type="EMBL" id="KAL3091704.1"/>
    </source>
</evidence>
<keyword evidence="3" id="KW-1185">Reference proteome</keyword>
<sequence>MMSPRLLKQKIKIKRVNVKTNTKKVEKDHQDDSKRVASSSSSEFEVYNACSSSISSSQSLFSSFFHAWGTFRRLDIMTLGHYDAWTFRRLDIMTLGHYDAWTFRRLDISTLGHYDAWTF</sequence>
<protein>
    <submittedName>
        <fullName evidence="2">Uncharacterized protein</fullName>
    </submittedName>
</protein>
<gene>
    <name evidence="2" type="ORF">niasHT_024286</name>
</gene>
<reference evidence="2 3" key="1">
    <citation type="submission" date="2024-10" db="EMBL/GenBank/DDBJ databases">
        <authorList>
            <person name="Kim D."/>
        </authorList>
    </citation>
    <scope>NUCLEOTIDE SEQUENCE [LARGE SCALE GENOMIC DNA]</scope>
    <source>
        <strain evidence="2">BH-2024</strain>
    </source>
</reference>
<dbReference type="Proteomes" id="UP001620626">
    <property type="component" value="Unassembled WGS sequence"/>
</dbReference>